<gene>
    <name evidence="1" type="ORF">DW026_08660</name>
</gene>
<protein>
    <submittedName>
        <fullName evidence="1">Uncharacterized protein</fullName>
    </submittedName>
</protein>
<sequence length="116" mass="13707">MSQRHLSKDVLKIVSCCFSHQNNLTLFYIQAIVIQSLIQMMRNQSISLTYNRHIQVITRQAIILHRAIAHTQFIIIHSLITIEKSQCSFSQYIFLWFTRLIVIIKETRPNQIHCLL</sequence>
<dbReference type="AlphaFoldDB" id="A0AA92VC19"/>
<proteinExistence type="predicted"/>
<comment type="caution">
    <text evidence="1">The sequence shown here is derived from an EMBL/GenBank/DDBJ whole genome shotgun (WGS) entry which is preliminary data.</text>
</comment>
<dbReference type="EMBL" id="QROP01000019">
    <property type="protein sequence ID" value="RHL37643.1"/>
    <property type="molecule type" value="Genomic_DNA"/>
</dbReference>
<dbReference type="Proteomes" id="UP000283672">
    <property type="component" value="Unassembled WGS sequence"/>
</dbReference>
<name>A0AA92VC19_9BACT</name>
<reference evidence="1 2" key="1">
    <citation type="submission" date="2018-08" db="EMBL/GenBank/DDBJ databases">
        <title>A genome reference for cultivated species of the human gut microbiota.</title>
        <authorList>
            <person name="Zou Y."/>
            <person name="Xue W."/>
            <person name="Luo G."/>
        </authorList>
    </citation>
    <scope>NUCLEOTIDE SEQUENCE [LARGE SCALE GENOMIC DNA]</scope>
    <source>
        <strain evidence="1 2">AF38-11</strain>
    </source>
</reference>
<evidence type="ECO:0000313" key="1">
    <source>
        <dbReference type="EMBL" id="RHL37643.1"/>
    </source>
</evidence>
<organism evidence="1 2">
    <name type="scientific">Segatella copri</name>
    <dbReference type="NCBI Taxonomy" id="165179"/>
    <lineage>
        <taxon>Bacteria</taxon>
        <taxon>Pseudomonadati</taxon>
        <taxon>Bacteroidota</taxon>
        <taxon>Bacteroidia</taxon>
        <taxon>Bacteroidales</taxon>
        <taxon>Prevotellaceae</taxon>
        <taxon>Segatella</taxon>
    </lineage>
</organism>
<accession>A0AA92VC19</accession>
<evidence type="ECO:0000313" key="2">
    <source>
        <dbReference type="Proteomes" id="UP000283672"/>
    </source>
</evidence>